<proteinExistence type="predicted"/>
<evidence type="ECO:0000313" key="1">
    <source>
        <dbReference type="Proteomes" id="UP000887565"/>
    </source>
</evidence>
<sequence length="88" mass="10008">MFTRVLTYIKTFELNCTTGEQRNEGLAPGNQHHKINENKTKIIPRTGKGGAIALVSSQGYSSFEACEFREMLLLNAIRRSRFNFVVKE</sequence>
<evidence type="ECO:0000313" key="2">
    <source>
        <dbReference type="WBParaSite" id="nRc.2.0.1.t13822-RA"/>
    </source>
</evidence>
<accession>A0A915IK92</accession>
<dbReference type="Proteomes" id="UP000887565">
    <property type="component" value="Unplaced"/>
</dbReference>
<protein>
    <submittedName>
        <fullName evidence="2">Uncharacterized protein</fullName>
    </submittedName>
</protein>
<dbReference type="WBParaSite" id="nRc.2.0.1.t13822-RA">
    <property type="protein sequence ID" value="nRc.2.0.1.t13822-RA"/>
    <property type="gene ID" value="nRc.2.0.1.g13822"/>
</dbReference>
<organism evidence="1 2">
    <name type="scientific">Romanomermis culicivorax</name>
    <name type="common">Nematode worm</name>
    <dbReference type="NCBI Taxonomy" id="13658"/>
    <lineage>
        <taxon>Eukaryota</taxon>
        <taxon>Metazoa</taxon>
        <taxon>Ecdysozoa</taxon>
        <taxon>Nematoda</taxon>
        <taxon>Enoplea</taxon>
        <taxon>Dorylaimia</taxon>
        <taxon>Mermithida</taxon>
        <taxon>Mermithoidea</taxon>
        <taxon>Mermithidae</taxon>
        <taxon>Romanomermis</taxon>
    </lineage>
</organism>
<name>A0A915IK92_ROMCU</name>
<keyword evidence="1" id="KW-1185">Reference proteome</keyword>
<reference evidence="2" key="1">
    <citation type="submission" date="2022-11" db="UniProtKB">
        <authorList>
            <consortium name="WormBaseParasite"/>
        </authorList>
    </citation>
    <scope>IDENTIFICATION</scope>
</reference>
<dbReference type="AlphaFoldDB" id="A0A915IK92"/>